<comment type="caution">
    <text evidence="3">The sequence shown here is derived from an EMBL/GenBank/DDBJ whole genome shotgun (WGS) entry which is preliminary data.</text>
</comment>
<dbReference type="AlphaFoldDB" id="A0A226EWP6"/>
<keyword evidence="1" id="KW-0732">Signal</keyword>
<dbReference type="OMA" id="DSWAFAN"/>
<dbReference type="PANTHER" id="PTHR10157:SF23">
    <property type="entry name" value="MOXD1 HOMOLOG 1"/>
    <property type="match status" value="1"/>
</dbReference>
<keyword evidence="3" id="KW-0560">Oxidoreductase</keyword>
<feature type="domain" description="DOMON" evidence="2">
    <location>
        <begin position="28"/>
        <end position="145"/>
    </location>
</feature>
<evidence type="ECO:0000313" key="3">
    <source>
        <dbReference type="EMBL" id="OXA61494.1"/>
    </source>
</evidence>
<dbReference type="Proteomes" id="UP000198287">
    <property type="component" value="Unassembled WGS sequence"/>
</dbReference>
<protein>
    <submittedName>
        <fullName evidence="3">DBH-like monooxygenase protein 2</fullName>
    </submittedName>
</protein>
<name>A0A226EWP6_FOLCA</name>
<dbReference type="Gene3D" id="2.60.40.1210">
    <property type="entry name" value="Cellobiose dehydrogenase, cytochrome domain"/>
    <property type="match status" value="1"/>
</dbReference>
<proteinExistence type="predicted"/>
<dbReference type="EMBL" id="LNIX01000001">
    <property type="protein sequence ID" value="OXA61494.1"/>
    <property type="molecule type" value="Genomic_DNA"/>
</dbReference>
<evidence type="ECO:0000259" key="2">
    <source>
        <dbReference type="PROSITE" id="PS50836"/>
    </source>
</evidence>
<dbReference type="InterPro" id="IPR005018">
    <property type="entry name" value="DOMON_domain"/>
</dbReference>
<evidence type="ECO:0000313" key="4">
    <source>
        <dbReference type="Proteomes" id="UP000198287"/>
    </source>
</evidence>
<dbReference type="SMART" id="SM00664">
    <property type="entry name" value="DoH"/>
    <property type="match status" value="1"/>
</dbReference>
<dbReference type="GO" id="GO:0004500">
    <property type="term" value="F:dopamine beta-monooxygenase activity"/>
    <property type="evidence" value="ECO:0007669"/>
    <property type="project" value="InterPro"/>
</dbReference>
<keyword evidence="4" id="KW-1185">Reference proteome</keyword>
<dbReference type="PROSITE" id="PS50836">
    <property type="entry name" value="DOMON"/>
    <property type="match status" value="1"/>
</dbReference>
<keyword evidence="3" id="KW-0503">Monooxygenase</keyword>
<organism evidence="3 4">
    <name type="scientific">Folsomia candida</name>
    <name type="common">Springtail</name>
    <dbReference type="NCBI Taxonomy" id="158441"/>
    <lineage>
        <taxon>Eukaryota</taxon>
        <taxon>Metazoa</taxon>
        <taxon>Ecdysozoa</taxon>
        <taxon>Arthropoda</taxon>
        <taxon>Hexapoda</taxon>
        <taxon>Collembola</taxon>
        <taxon>Entomobryomorpha</taxon>
        <taxon>Isotomoidea</taxon>
        <taxon>Isotomidae</taxon>
        <taxon>Proisotominae</taxon>
        <taxon>Folsomia</taxon>
    </lineage>
</organism>
<dbReference type="CDD" id="cd09631">
    <property type="entry name" value="DOMON_DOH"/>
    <property type="match status" value="1"/>
</dbReference>
<feature type="chain" id="PRO_5012398185" evidence="1">
    <location>
        <begin position="22"/>
        <end position="168"/>
    </location>
</feature>
<gene>
    <name evidence="3" type="ORF">Fcan01_03572</name>
</gene>
<dbReference type="InterPro" id="IPR000945">
    <property type="entry name" value="DBH-like"/>
</dbReference>
<dbReference type="Pfam" id="PF03351">
    <property type="entry name" value="DOMON"/>
    <property type="match status" value="1"/>
</dbReference>
<accession>A0A226EWP6</accession>
<dbReference type="InterPro" id="IPR045266">
    <property type="entry name" value="DOH_DOMON"/>
</dbReference>
<evidence type="ECO:0000256" key="1">
    <source>
        <dbReference type="SAM" id="SignalP"/>
    </source>
</evidence>
<sequence length="168" mass="17806">MTFAKLCVFLTVCLAASDVLGGTVPINDGKYILETRVTLAGVLTVKVTAETTGWVGWGLSPNGSMILSDLVIGGFDASKGSYIGDRFSAVPGPPQLDAVQNVQLVSASENATHTVLEFTRAVDTGDMTEDIKVENAVQFIVWAVGPTDEIEYHGPETRGTIELNLMDG</sequence>
<feature type="signal peptide" evidence="1">
    <location>
        <begin position="1"/>
        <end position="21"/>
    </location>
</feature>
<dbReference type="PANTHER" id="PTHR10157">
    <property type="entry name" value="DOPAMINE BETA HYDROXYLASE RELATED"/>
    <property type="match status" value="1"/>
</dbReference>
<reference evidence="3 4" key="1">
    <citation type="submission" date="2015-12" db="EMBL/GenBank/DDBJ databases">
        <title>The genome of Folsomia candida.</title>
        <authorList>
            <person name="Faddeeva A."/>
            <person name="Derks M.F."/>
            <person name="Anvar Y."/>
            <person name="Smit S."/>
            <person name="Van Straalen N."/>
            <person name="Roelofs D."/>
        </authorList>
    </citation>
    <scope>NUCLEOTIDE SEQUENCE [LARGE SCALE GENOMIC DNA]</scope>
    <source>
        <strain evidence="3 4">VU population</strain>
        <tissue evidence="3">Whole body</tissue>
    </source>
</reference>